<keyword evidence="3" id="KW-0805">Transcription regulation</keyword>
<proteinExistence type="predicted"/>
<dbReference type="CDD" id="cd00018">
    <property type="entry name" value="AP2"/>
    <property type="match status" value="1"/>
</dbReference>
<accession>A0A8X8Y5X5</accession>
<dbReference type="Pfam" id="PF00847">
    <property type="entry name" value="AP2"/>
    <property type="match status" value="1"/>
</dbReference>
<dbReference type="Proteomes" id="UP000298416">
    <property type="component" value="Unassembled WGS sequence"/>
</dbReference>
<dbReference type="GO" id="GO:0005634">
    <property type="term" value="C:nucleus"/>
    <property type="evidence" value="ECO:0007669"/>
    <property type="project" value="UniProtKB-SubCell"/>
</dbReference>
<evidence type="ECO:0000256" key="4">
    <source>
        <dbReference type="ARBA" id="ARBA00023125"/>
    </source>
</evidence>
<dbReference type="InterPro" id="IPR044808">
    <property type="entry name" value="ERF_plant"/>
</dbReference>
<organism evidence="8">
    <name type="scientific">Salvia splendens</name>
    <name type="common">Scarlet sage</name>
    <dbReference type="NCBI Taxonomy" id="180675"/>
    <lineage>
        <taxon>Eukaryota</taxon>
        <taxon>Viridiplantae</taxon>
        <taxon>Streptophyta</taxon>
        <taxon>Embryophyta</taxon>
        <taxon>Tracheophyta</taxon>
        <taxon>Spermatophyta</taxon>
        <taxon>Magnoliopsida</taxon>
        <taxon>eudicotyledons</taxon>
        <taxon>Gunneridae</taxon>
        <taxon>Pentapetalae</taxon>
        <taxon>asterids</taxon>
        <taxon>lamiids</taxon>
        <taxon>Lamiales</taxon>
        <taxon>Lamiaceae</taxon>
        <taxon>Nepetoideae</taxon>
        <taxon>Mentheae</taxon>
        <taxon>Salviinae</taxon>
        <taxon>Salvia</taxon>
        <taxon>Salvia subgen. Calosphace</taxon>
        <taxon>core Calosphace</taxon>
    </lineage>
</organism>
<comment type="caution">
    <text evidence="8">The sequence shown here is derived from an EMBL/GenBank/DDBJ whole genome shotgun (WGS) entry which is preliminary data.</text>
</comment>
<dbReference type="InterPro" id="IPR001471">
    <property type="entry name" value="AP2/ERF_dom"/>
</dbReference>
<keyword evidence="6" id="KW-0539">Nucleus</keyword>
<dbReference type="SMART" id="SM00380">
    <property type="entry name" value="AP2"/>
    <property type="match status" value="1"/>
</dbReference>
<evidence type="ECO:0000313" key="9">
    <source>
        <dbReference type="Proteomes" id="UP000298416"/>
    </source>
</evidence>
<dbReference type="GO" id="GO:0009873">
    <property type="term" value="P:ethylene-activated signaling pathway"/>
    <property type="evidence" value="ECO:0007669"/>
    <property type="project" value="InterPro"/>
</dbReference>
<reference evidence="8" key="2">
    <citation type="submission" date="2020-08" db="EMBL/GenBank/DDBJ databases">
        <title>Plant Genome Project.</title>
        <authorList>
            <person name="Zhang R.-G."/>
        </authorList>
    </citation>
    <scope>NUCLEOTIDE SEQUENCE</scope>
    <source>
        <strain evidence="8">Huo1</strain>
        <tissue evidence="8">Leaf</tissue>
    </source>
</reference>
<dbReference type="GO" id="GO:0006952">
    <property type="term" value="P:defense response"/>
    <property type="evidence" value="ECO:0007669"/>
    <property type="project" value="UniProtKB-KW"/>
</dbReference>
<comment type="subcellular location">
    <subcellularLocation>
        <location evidence="1">Nucleus</location>
    </subcellularLocation>
</comment>
<name>A0A8X8Y5X5_SALSN</name>
<gene>
    <name evidence="8" type="ORF">SASPL_111169</name>
</gene>
<reference evidence="8" key="1">
    <citation type="submission" date="2018-01" db="EMBL/GenBank/DDBJ databases">
        <authorList>
            <person name="Mao J.F."/>
        </authorList>
    </citation>
    <scope>NUCLEOTIDE SEQUENCE</scope>
    <source>
        <strain evidence="8">Huo1</strain>
        <tissue evidence="8">Leaf</tissue>
    </source>
</reference>
<evidence type="ECO:0000256" key="3">
    <source>
        <dbReference type="ARBA" id="ARBA00023015"/>
    </source>
</evidence>
<dbReference type="PANTHER" id="PTHR31190">
    <property type="entry name" value="DNA-BINDING DOMAIN"/>
    <property type="match status" value="1"/>
</dbReference>
<evidence type="ECO:0000256" key="1">
    <source>
        <dbReference type="ARBA" id="ARBA00004123"/>
    </source>
</evidence>
<dbReference type="AlphaFoldDB" id="A0A8X8Y5X5"/>
<feature type="domain" description="AP2/ERF" evidence="7">
    <location>
        <begin position="6"/>
        <end position="64"/>
    </location>
</feature>
<dbReference type="PANTHER" id="PTHR31190:SF134">
    <property type="entry name" value="ETHYLENE-RESPONSIVE TRANSCRIPTION FACTOR ERF098-LIKE"/>
    <property type="match status" value="1"/>
</dbReference>
<dbReference type="FunFam" id="3.30.730.10:FF:000001">
    <property type="entry name" value="Ethylene-responsive transcription factor 2"/>
    <property type="match status" value="1"/>
</dbReference>
<dbReference type="EMBL" id="PNBA02000004">
    <property type="protein sequence ID" value="KAG6426930.1"/>
    <property type="molecule type" value="Genomic_DNA"/>
</dbReference>
<evidence type="ECO:0000256" key="6">
    <source>
        <dbReference type="ARBA" id="ARBA00023242"/>
    </source>
</evidence>
<keyword evidence="9" id="KW-1185">Reference proteome</keyword>
<dbReference type="PRINTS" id="PR00367">
    <property type="entry name" value="ETHRSPELEMNT"/>
</dbReference>
<dbReference type="GO" id="GO:0003677">
    <property type="term" value="F:DNA binding"/>
    <property type="evidence" value="ECO:0007669"/>
    <property type="project" value="UniProtKB-KW"/>
</dbReference>
<dbReference type="GO" id="GO:0003700">
    <property type="term" value="F:DNA-binding transcription factor activity"/>
    <property type="evidence" value="ECO:0007669"/>
    <property type="project" value="InterPro"/>
</dbReference>
<dbReference type="InterPro" id="IPR036955">
    <property type="entry name" value="AP2/ERF_dom_sf"/>
</dbReference>
<dbReference type="InterPro" id="IPR016177">
    <property type="entry name" value="DNA-bd_dom_sf"/>
</dbReference>
<sequence>MEGGHKYRGVRQRPWGKFAAEIRDPNRNGARLWLGTFESAEEAALAYDRAAYALRGRQAILNFPNDGHYASPAPAAESSSRSAATEEERVIELEYFDNDLLEELLQTKTRGQDRSKQRELLEFRTPQHPSFGSNNWGGASPLLARNIPKEALEQRYLRLNTSRGHEQVFPSATIEEVIFKSHPSKTIKDEIFAFLKANQEKYDYGASHRRNRGRLWRWRLRKQRACATLGNPSSTWLPKWDSKNRWPNGWC</sequence>
<evidence type="ECO:0000313" key="8">
    <source>
        <dbReference type="EMBL" id="KAG6426930.1"/>
    </source>
</evidence>
<keyword evidence="4" id="KW-0238">DNA-binding</keyword>
<evidence type="ECO:0000259" key="7">
    <source>
        <dbReference type="PROSITE" id="PS51032"/>
    </source>
</evidence>
<keyword evidence="2" id="KW-0611">Plant defense</keyword>
<protein>
    <recommendedName>
        <fullName evidence="7">AP2/ERF domain-containing protein</fullName>
    </recommendedName>
</protein>
<dbReference type="Gene3D" id="3.30.730.10">
    <property type="entry name" value="AP2/ERF domain"/>
    <property type="match status" value="1"/>
</dbReference>
<dbReference type="SUPFAM" id="SSF54171">
    <property type="entry name" value="DNA-binding domain"/>
    <property type="match status" value="1"/>
</dbReference>
<keyword evidence="5" id="KW-0804">Transcription</keyword>
<evidence type="ECO:0000256" key="2">
    <source>
        <dbReference type="ARBA" id="ARBA00022821"/>
    </source>
</evidence>
<evidence type="ECO:0000256" key="5">
    <source>
        <dbReference type="ARBA" id="ARBA00023163"/>
    </source>
</evidence>
<dbReference type="PROSITE" id="PS51032">
    <property type="entry name" value="AP2_ERF"/>
    <property type="match status" value="1"/>
</dbReference>